<comment type="caution">
    <text evidence="2">The sequence shown here is derived from an EMBL/GenBank/DDBJ whole genome shotgun (WGS) entry which is preliminary data.</text>
</comment>
<protein>
    <submittedName>
        <fullName evidence="2">Uncharacterized protein</fullName>
    </submittedName>
</protein>
<name>A0A0F9JCY8_9ZZZZ</name>
<accession>A0A0F9JCY8</accession>
<feature type="compositionally biased region" description="Basic and acidic residues" evidence="1">
    <location>
        <begin position="236"/>
        <end position="254"/>
    </location>
</feature>
<sequence length="254" mass="26884">MKSTYAKEADIPEALKEHYTEQGAGGEWVLNLDSDHPAVTSVVTEANKKVGEFRNNNIAKDKALTEALAKLETFKDISPEAYATAQAKITELEGKQKGMKGQEELQAMIAAALKPVTEALATERAARETAVREGNIQKTDGTLTAAGLKAGVAEGAVADFLSRGRGVFALVDGQLQAQKDGQPLYSTKRPGEFLTVDEWASDLQAEAPHLYKDSTGGGAGGGGNSAGDTRTTIPRDQMKHNLEAVASGEKKVGQ</sequence>
<organism evidence="2">
    <name type="scientific">marine sediment metagenome</name>
    <dbReference type="NCBI Taxonomy" id="412755"/>
    <lineage>
        <taxon>unclassified sequences</taxon>
        <taxon>metagenomes</taxon>
        <taxon>ecological metagenomes</taxon>
    </lineage>
</organism>
<evidence type="ECO:0000313" key="2">
    <source>
        <dbReference type="EMBL" id="KKM60151.1"/>
    </source>
</evidence>
<gene>
    <name evidence="2" type="ORF">LCGC14_1544740</name>
</gene>
<dbReference type="AlphaFoldDB" id="A0A0F9JCY8"/>
<evidence type="ECO:0000256" key="1">
    <source>
        <dbReference type="SAM" id="MobiDB-lite"/>
    </source>
</evidence>
<reference evidence="2" key="1">
    <citation type="journal article" date="2015" name="Nature">
        <title>Complex archaea that bridge the gap between prokaryotes and eukaryotes.</title>
        <authorList>
            <person name="Spang A."/>
            <person name="Saw J.H."/>
            <person name="Jorgensen S.L."/>
            <person name="Zaremba-Niedzwiedzka K."/>
            <person name="Martijn J."/>
            <person name="Lind A.E."/>
            <person name="van Eijk R."/>
            <person name="Schleper C."/>
            <person name="Guy L."/>
            <person name="Ettema T.J."/>
        </authorList>
    </citation>
    <scope>NUCLEOTIDE SEQUENCE</scope>
</reference>
<feature type="compositionally biased region" description="Gly residues" evidence="1">
    <location>
        <begin position="215"/>
        <end position="225"/>
    </location>
</feature>
<proteinExistence type="predicted"/>
<dbReference type="EMBL" id="LAZR01011732">
    <property type="protein sequence ID" value="KKM60151.1"/>
    <property type="molecule type" value="Genomic_DNA"/>
</dbReference>
<feature type="region of interest" description="Disordered" evidence="1">
    <location>
        <begin position="210"/>
        <end position="254"/>
    </location>
</feature>